<evidence type="ECO:0000256" key="1">
    <source>
        <dbReference type="SAM" id="MobiDB-lite"/>
    </source>
</evidence>
<protein>
    <submittedName>
        <fullName evidence="2">Uncharacterized protein</fullName>
    </submittedName>
</protein>
<reference evidence="2 3" key="1">
    <citation type="submission" date="2024-01" db="EMBL/GenBank/DDBJ databases">
        <title>The genomes of 5 underutilized Papilionoideae crops provide insights into root nodulation and disease resistanc.</title>
        <authorList>
            <person name="Jiang F."/>
        </authorList>
    </citation>
    <scope>NUCLEOTIDE SEQUENCE [LARGE SCALE GENOMIC DNA]</scope>
    <source>
        <strain evidence="2">JINMINGXINNONG_FW02</strain>
        <tissue evidence="2">Leaves</tissue>
    </source>
</reference>
<dbReference type="EMBL" id="JAYMYR010000008">
    <property type="protein sequence ID" value="KAK7348571.1"/>
    <property type="molecule type" value="Genomic_DNA"/>
</dbReference>
<evidence type="ECO:0000313" key="3">
    <source>
        <dbReference type="Proteomes" id="UP001374584"/>
    </source>
</evidence>
<feature type="compositionally biased region" description="Polar residues" evidence="1">
    <location>
        <begin position="23"/>
        <end position="43"/>
    </location>
</feature>
<name>A0AAN9M658_PHACN</name>
<feature type="region of interest" description="Disordered" evidence="1">
    <location>
        <begin position="1"/>
        <end position="59"/>
    </location>
</feature>
<keyword evidence="3" id="KW-1185">Reference proteome</keyword>
<comment type="caution">
    <text evidence="2">The sequence shown here is derived from an EMBL/GenBank/DDBJ whole genome shotgun (WGS) entry which is preliminary data.</text>
</comment>
<accession>A0AAN9M658</accession>
<organism evidence="2 3">
    <name type="scientific">Phaseolus coccineus</name>
    <name type="common">Scarlet runner bean</name>
    <name type="synonym">Phaseolus multiflorus</name>
    <dbReference type="NCBI Taxonomy" id="3886"/>
    <lineage>
        <taxon>Eukaryota</taxon>
        <taxon>Viridiplantae</taxon>
        <taxon>Streptophyta</taxon>
        <taxon>Embryophyta</taxon>
        <taxon>Tracheophyta</taxon>
        <taxon>Spermatophyta</taxon>
        <taxon>Magnoliopsida</taxon>
        <taxon>eudicotyledons</taxon>
        <taxon>Gunneridae</taxon>
        <taxon>Pentapetalae</taxon>
        <taxon>rosids</taxon>
        <taxon>fabids</taxon>
        <taxon>Fabales</taxon>
        <taxon>Fabaceae</taxon>
        <taxon>Papilionoideae</taxon>
        <taxon>50 kb inversion clade</taxon>
        <taxon>NPAAA clade</taxon>
        <taxon>indigoferoid/millettioid clade</taxon>
        <taxon>Phaseoleae</taxon>
        <taxon>Phaseolus</taxon>
    </lineage>
</organism>
<dbReference type="Proteomes" id="UP001374584">
    <property type="component" value="Unassembled WGS sequence"/>
</dbReference>
<proteinExistence type="predicted"/>
<gene>
    <name evidence="2" type="ORF">VNO80_23130</name>
</gene>
<dbReference type="AlphaFoldDB" id="A0AAN9M658"/>
<sequence length="76" mass="8516">MRNHHCRHQTCAQRPRERAAITASASPHSQQPSTPSRSAQGSLQVPPHRSACRHANQRRAVGSKTLIILFKLQRSK</sequence>
<evidence type="ECO:0000313" key="2">
    <source>
        <dbReference type="EMBL" id="KAK7348571.1"/>
    </source>
</evidence>